<dbReference type="OrthoDB" id="1322311at2759"/>
<feature type="region of interest" description="Disordered" evidence="1">
    <location>
        <begin position="201"/>
        <end position="243"/>
    </location>
</feature>
<gene>
    <name evidence="3" type="ORF">H5410_015769</name>
</gene>
<name>A0A9J5ZUN0_SOLCO</name>
<dbReference type="AlphaFoldDB" id="A0A9J5ZUN0"/>
<feature type="domain" description="DUF4283" evidence="2">
    <location>
        <begin position="17"/>
        <end position="102"/>
    </location>
</feature>
<dbReference type="PANTHER" id="PTHR31286">
    <property type="entry name" value="GLYCINE-RICH CELL WALL STRUCTURAL PROTEIN 1.8-LIKE"/>
    <property type="match status" value="1"/>
</dbReference>
<dbReference type="PANTHER" id="PTHR31286:SF79">
    <property type="entry name" value="N-6 ADENINE-SPECIFIC DNA METHYLASE"/>
    <property type="match status" value="1"/>
</dbReference>
<feature type="region of interest" description="Disordered" evidence="1">
    <location>
        <begin position="275"/>
        <end position="357"/>
    </location>
</feature>
<evidence type="ECO:0000313" key="3">
    <source>
        <dbReference type="EMBL" id="KAG5615945.1"/>
    </source>
</evidence>
<evidence type="ECO:0000259" key="2">
    <source>
        <dbReference type="Pfam" id="PF14111"/>
    </source>
</evidence>
<feature type="compositionally biased region" description="Polar residues" evidence="1">
    <location>
        <begin position="329"/>
        <end position="357"/>
    </location>
</feature>
<comment type="caution">
    <text evidence="3">The sequence shown here is derived from an EMBL/GenBank/DDBJ whole genome shotgun (WGS) entry which is preliminary data.</text>
</comment>
<protein>
    <recommendedName>
        <fullName evidence="2">DUF4283 domain-containing protein</fullName>
    </recommendedName>
</protein>
<feature type="compositionally biased region" description="Basic and acidic residues" evidence="1">
    <location>
        <begin position="381"/>
        <end position="395"/>
    </location>
</feature>
<feature type="compositionally biased region" description="Basic and acidic residues" evidence="1">
    <location>
        <begin position="288"/>
        <end position="308"/>
    </location>
</feature>
<feature type="compositionally biased region" description="Polar residues" evidence="1">
    <location>
        <begin position="276"/>
        <end position="286"/>
    </location>
</feature>
<dbReference type="EMBL" id="JACXVP010000003">
    <property type="protein sequence ID" value="KAG5615945.1"/>
    <property type="molecule type" value="Genomic_DNA"/>
</dbReference>
<dbReference type="InterPro" id="IPR040256">
    <property type="entry name" value="At4g02000-like"/>
</dbReference>
<reference evidence="3 4" key="1">
    <citation type="submission" date="2020-09" db="EMBL/GenBank/DDBJ databases">
        <title>De no assembly of potato wild relative species, Solanum commersonii.</title>
        <authorList>
            <person name="Cho K."/>
        </authorList>
    </citation>
    <scope>NUCLEOTIDE SEQUENCE [LARGE SCALE GENOMIC DNA]</scope>
    <source>
        <strain evidence="3">LZ3.2</strain>
        <tissue evidence="3">Leaf</tissue>
    </source>
</reference>
<dbReference type="InterPro" id="IPR025558">
    <property type="entry name" value="DUF4283"/>
</dbReference>
<proteinExistence type="predicted"/>
<accession>A0A9J5ZUN0</accession>
<evidence type="ECO:0000313" key="4">
    <source>
        <dbReference type="Proteomes" id="UP000824120"/>
    </source>
</evidence>
<feature type="compositionally biased region" description="Basic and acidic residues" evidence="1">
    <location>
        <begin position="201"/>
        <end position="213"/>
    </location>
</feature>
<organism evidence="3 4">
    <name type="scientific">Solanum commersonii</name>
    <name type="common">Commerson's wild potato</name>
    <name type="synonym">Commerson's nightshade</name>
    <dbReference type="NCBI Taxonomy" id="4109"/>
    <lineage>
        <taxon>Eukaryota</taxon>
        <taxon>Viridiplantae</taxon>
        <taxon>Streptophyta</taxon>
        <taxon>Embryophyta</taxon>
        <taxon>Tracheophyta</taxon>
        <taxon>Spermatophyta</taxon>
        <taxon>Magnoliopsida</taxon>
        <taxon>eudicotyledons</taxon>
        <taxon>Gunneridae</taxon>
        <taxon>Pentapetalae</taxon>
        <taxon>asterids</taxon>
        <taxon>lamiids</taxon>
        <taxon>Solanales</taxon>
        <taxon>Solanaceae</taxon>
        <taxon>Solanoideae</taxon>
        <taxon>Solaneae</taxon>
        <taxon>Solanum</taxon>
    </lineage>
</organism>
<sequence length="408" mass="46600">MVFHIRIAASPSPKTWTKVSFCAFLQQLVYLEFLRKAIPSQCGIKGECMVGLLQNRHVLIRLSYMEDYINIISKGVYYITCNEGYSYLMRTLIYDSKFRVEEETSRSMAWISFPNLLPTFFEKESLFSLASAVDLPKKVYMDIKNEKTGETRSQAVHIRYDYTPKYCEECKLQGHNKRECRILNPEPQMIDKDMKLKEKIHGDSEENDNKDGFPSRPEPQQFQKGKARVLSSGKVVGDPGNWKIINDQRLPQAISTQVEVPISNMFDILNNDEVEANSTKSPSNDSEQVEKKAGKSDRKEEQEEDKATKVQIGTVMHDSTENEAIRATNGLNDNNKGSMTKQQQLGDTSRSNNIASDNGNCAQQVISTKEWINSVFVNHNKKNEESKNQQEKRLDTTPINKTIDVVNE</sequence>
<dbReference type="Proteomes" id="UP000824120">
    <property type="component" value="Chromosome 3"/>
</dbReference>
<dbReference type="Pfam" id="PF14111">
    <property type="entry name" value="DUF4283"/>
    <property type="match status" value="1"/>
</dbReference>
<keyword evidence="4" id="KW-1185">Reference proteome</keyword>
<feature type="region of interest" description="Disordered" evidence="1">
    <location>
        <begin position="381"/>
        <end position="408"/>
    </location>
</feature>
<evidence type="ECO:0000256" key="1">
    <source>
        <dbReference type="SAM" id="MobiDB-lite"/>
    </source>
</evidence>